<feature type="domain" description="Alpha-macroglobulin receptor-binding" evidence="5">
    <location>
        <begin position="731"/>
        <end position="815"/>
    </location>
</feature>
<keyword evidence="7" id="KW-1185">Reference proteome</keyword>
<keyword evidence="2" id="KW-0882">Thioester bond</keyword>
<evidence type="ECO:0000256" key="2">
    <source>
        <dbReference type="ARBA" id="ARBA00022966"/>
    </source>
</evidence>
<dbReference type="InterPro" id="IPR009048">
    <property type="entry name" value="A-macroglobulin_rcpt-bd"/>
</dbReference>
<dbReference type="PROSITE" id="PS00477">
    <property type="entry name" value="ALPHA_2_MACROGLOBULIN"/>
    <property type="match status" value="1"/>
</dbReference>
<organism evidence="6 7">
    <name type="scientific">Merluccius polli</name>
    <name type="common">Benguela hake</name>
    <name type="synonym">Merluccius cadenati</name>
    <dbReference type="NCBI Taxonomy" id="89951"/>
    <lineage>
        <taxon>Eukaryota</taxon>
        <taxon>Metazoa</taxon>
        <taxon>Chordata</taxon>
        <taxon>Craniata</taxon>
        <taxon>Vertebrata</taxon>
        <taxon>Euteleostomi</taxon>
        <taxon>Actinopterygii</taxon>
        <taxon>Neopterygii</taxon>
        <taxon>Teleostei</taxon>
        <taxon>Neoteleostei</taxon>
        <taxon>Acanthomorphata</taxon>
        <taxon>Zeiogadaria</taxon>
        <taxon>Gadariae</taxon>
        <taxon>Gadiformes</taxon>
        <taxon>Gadoidei</taxon>
        <taxon>Merlucciidae</taxon>
        <taxon>Merluccius</taxon>
    </lineage>
</organism>
<dbReference type="Pfam" id="PF07678">
    <property type="entry name" value="TED_complement"/>
    <property type="match status" value="1"/>
</dbReference>
<dbReference type="Gene3D" id="2.60.120.1540">
    <property type="match status" value="1"/>
</dbReference>
<dbReference type="CDD" id="cd02897">
    <property type="entry name" value="A2M_2"/>
    <property type="match status" value="1"/>
</dbReference>
<accession>A0AA47NAV2</accession>
<feature type="domain" description="Alpha-2-macroglobulin" evidence="4">
    <location>
        <begin position="94"/>
        <end position="185"/>
    </location>
</feature>
<dbReference type="PANTHER" id="PTHR11412:SF136">
    <property type="entry name" value="CD109 ANTIGEN"/>
    <property type="match status" value="1"/>
</dbReference>
<dbReference type="Gene3D" id="2.60.40.10">
    <property type="entry name" value="Immunoglobulins"/>
    <property type="match status" value="1"/>
</dbReference>
<evidence type="ECO:0000259" key="4">
    <source>
        <dbReference type="SMART" id="SM01360"/>
    </source>
</evidence>
<reference evidence="6" key="1">
    <citation type="journal article" date="2023" name="Front. Mar. Sci.">
        <title>A new Merluccius polli reference genome to investigate the effects of global change in West African waters.</title>
        <authorList>
            <person name="Mateo J.L."/>
            <person name="Blanco-Fernandez C."/>
            <person name="Garcia-Vazquez E."/>
            <person name="Machado-Schiaffino G."/>
        </authorList>
    </citation>
    <scope>NUCLEOTIDE SEQUENCE</scope>
    <source>
        <strain evidence="6">C29</strain>
        <tissue evidence="6">Fin</tissue>
    </source>
</reference>
<dbReference type="Gene3D" id="1.50.10.20">
    <property type="match status" value="1"/>
</dbReference>
<dbReference type="SUPFAM" id="SSF48239">
    <property type="entry name" value="Terpenoid cyclases/Protein prenyltransferases"/>
    <property type="match status" value="1"/>
</dbReference>
<dbReference type="GO" id="GO:0005615">
    <property type="term" value="C:extracellular space"/>
    <property type="evidence" value="ECO:0007669"/>
    <property type="project" value="InterPro"/>
</dbReference>
<dbReference type="InterPro" id="IPR001599">
    <property type="entry name" value="Macroglobln_a2"/>
</dbReference>
<dbReference type="Pfam" id="PF00207">
    <property type="entry name" value="A2M"/>
    <property type="match status" value="1"/>
</dbReference>
<dbReference type="SMART" id="SM01361">
    <property type="entry name" value="A2M_recep"/>
    <property type="match status" value="1"/>
</dbReference>
<dbReference type="PANTHER" id="PTHR11412">
    <property type="entry name" value="MACROGLOBULIN / COMPLEMENT"/>
    <property type="match status" value="1"/>
</dbReference>
<gene>
    <name evidence="6" type="primary">CD109_0</name>
    <name evidence="6" type="ORF">N1851_001974</name>
</gene>
<dbReference type="InterPro" id="IPR008930">
    <property type="entry name" value="Terpenoid_cyclase/PrenylTrfase"/>
</dbReference>
<dbReference type="InterPro" id="IPR019742">
    <property type="entry name" value="MacrogloblnA2_CS"/>
</dbReference>
<keyword evidence="3" id="KW-1015">Disulfide bond</keyword>
<comment type="caution">
    <text evidence="6">The sequence shown here is derived from an EMBL/GenBank/DDBJ whole genome shotgun (WGS) entry which is preliminary data.</text>
</comment>
<dbReference type="InterPro" id="IPR047565">
    <property type="entry name" value="Alpha-macroglob_thiol-ester_cl"/>
</dbReference>
<dbReference type="InterPro" id="IPR036595">
    <property type="entry name" value="A-macroglobulin_rcpt-bd_sf"/>
</dbReference>
<evidence type="ECO:0000313" key="7">
    <source>
        <dbReference type="Proteomes" id="UP001174136"/>
    </source>
</evidence>
<dbReference type="SMART" id="SM01419">
    <property type="entry name" value="Thiol-ester_cl"/>
    <property type="match status" value="1"/>
</dbReference>
<dbReference type="InterPro" id="IPR013783">
    <property type="entry name" value="Ig-like_fold"/>
</dbReference>
<evidence type="ECO:0000313" key="6">
    <source>
        <dbReference type="EMBL" id="KAK0155638.1"/>
    </source>
</evidence>
<dbReference type="Gene3D" id="2.20.130.20">
    <property type="match status" value="1"/>
</dbReference>
<dbReference type="InterPro" id="IPR041813">
    <property type="entry name" value="A2M_TED"/>
</dbReference>
<protein>
    <submittedName>
        <fullName evidence="6">CD109 antigen</fullName>
    </submittedName>
</protein>
<dbReference type="SMART" id="SM01360">
    <property type="entry name" value="A2M"/>
    <property type="match status" value="1"/>
</dbReference>
<name>A0AA47NAV2_MERPO</name>
<dbReference type="Proteomes" id="UP001174136">
    <property type="component" value="Unassembled WGS sequence"/>
</dbReference>
<dbReference type="EMBL" id="JAOPHQ010000200">
    <property type="protein sequence ID" value="KAK0155638.1"/>
    <property type="molecule type" value="Genomic_DNA"/>
</dbReference>
<keyword evidence="1" id="KW-0732">Signal</keyword>
<dbReference type="InterPro" id="IPR050473">
    <property type="entry name" value="A2M/Complement_sys"/>
</dbReference>
<dbReference type="Gene3D" id="2.60.40.690">
    <property type="entry name" value="Alpha-macroglobulin, receptor-binding domain"/>
    <property type="match status" value="1"/>
</dbReference>
<dbReference type="GO" id="GO:0004866">
    <property type="term" value="F:endopeptidase inhibitor activity"/>
    <property type="evidence" value="ECO:0007669"/>
    <property type="project" value="InterPro"/>
</dbReference>
<sequence length="865" mass="95889">MSGGRFPLRPGGPDKARRRWTIVMEELYGGMREQQRPNPRRLGDPGTIFKSCDLIVLTDAALNEPYYQIMFEKVEDEVEVEVQEPRERQNFPETWLWLSVSTGQSNTWETTVVVPDSITTWRATAFVMSENLGLGVLDTPAELTVFQEFFISLNLPAFIIRGEELVLEVNVYNYLSQDLIPNVNLINWFEKLKKQILFLLYFSRLPQRSRDLGVFPTSSPQVMVTVAQSDAFEFIFPDSDVLSMASSRKVFVPSDSSTPILFPIRPLALGVMPISVKAISSTASDAVRRDVVVKAEGLPQYYSTTLFVEMPFTGPKVLEFVFPADVVVGSERAALTVMPYGCGEQNMIRFAPNIYIIDYLSASGQSDPETVAKATLYMQKGYERELSYQRLDGSFSAFGESDSSGSTWLSAFVLRCFLQARPYIPIDPNVLGRTAAWLVLQKDVDGRFLEPGRVIHTELQGGLDGPASLTAYVLMALLQDAGIQSAYTTQVTEALLYLETRLDAGISSNYSLCLVTYALALSGRPSATSAWDALLGRAQIHDGVPSWTSSSPGLARSWQPRTADIEMAAYAVLTLHKLGRIADAIPIIKWLSQQRNHLGGYGSTQDTVVALQALSQFASLGGAGMDLTITVTAGAFVPVATFFLDQTNYMVQQSQQLNVFYNIDNAGLARRKRELGDEEAFHLNIELFDGGSQSAHLSICVSPKELRTQRLGTTNRCCVPRLVDQQDLDQTGMALLEVGLLSGFTLAQQGVQTNSNIKNVEEEPGKIFVYLDSVSRAELCVEIPLFVEFKVAKVQRASVEIIDYYEPRRRTARSYTSDYRQNMDSCTFCGPNCDQCKVVTANTDQHPPLLALLVCPLLVIMGYGV</sequence>
<dbReference type="SUPFAM" id="SSF49410">
    <property type="entry name" value="Alpha-macroglobulin receptor domain"/>
    <property type="match status" value="1"/>
</dbReference>
<dbReference type="InterPro" id="IPR011626">
    <property type="entry name" value="Alpha-macroglobulin_TED"/>
</dbReference>
<evidence type="ECO:0000259" key="5">
    <source>
        <dbReference type="SMART" id="SM01361"/>
    </source>
</evidence>
<dbReference type="Pfam" id="PF07677">
    <property type="entry name" value="A2M_recep"/>
    <property type="match status" value="1"/>
</dbReference>
<dbReference type="AlphaFoldDB" id="A0AA47NAV2"/>
<proteinExistence type="predicted"/>
<evidence type="ECO:0000256" key="1">
    <source>
        <dbReference type="ARBA" id="ARBA00022729"/>
    </source>
</evidence>
<evidence type="ECO:0000256" key="3">
    <source>
        <dbReference type="ARBA" id="ARBA00023157"/>
    </source>
</evidence>